<evidence type="ECO:0000313" key="8">
    <source>
        <dbReference type="EMBL" id="CAF0722656.1"/>
    </source>
</evidence>
<protein>
    <recommendedName>
        <fullName evidence="3">Probable U3 small nucleolar RNA-associated protein 11</fullName>
    </recommendedName>
</protein>
<dbReference type="Pfam" id="PF03998">
    <property type="entry name" value="Utp11"/>
    <property type="match status" value="1"/>
</dbReference>
<organism evidence="8 9">
    <name type="scientific">Rotaria sordida</name>
    <dbReference type="NCBI Taxonomy" id="392033"/>
    <lineage>
        <taxon>Eukaryota</taxon>
        <taxon>Metazoa</taxon>
        <taxon>Spiralia</taxon>
        <taxon>Gnathifera</taxon>
        <taxon>Rotifera</taxon>
        <taxon>Eurotatoria</taxon>
        <taxon>Bdelloidea</taxon>
        <taxon>Philodinida</taxon>
        <taxon>Philodinidae</taxon>
        <taxon>Rotaria</taxon>
    </lineage>
</organism>
<accession>A0A813MLS0</accession>
<dbReference type="PANTHER" id="PTHR12838:SF0">
    <property type="entry name" value="U3 SMALL NUCLEOLAR RNA-ASSOCIATED PROTEIN 11-RELATED"/>
    <property type="match status" value="1"/>
</dbReference>
<evidence type="ECO:0000256" key="5">
    <source>
        <dbReference type="ARBA" id="ARBA00023242"/>
    </source>
</evidence>
<dbReference type="Proteomes" id="UP000663854">
    <property type="component" value="Unassembled WGS sequence"/>
</dbReference>
<evidence type="ECO:0000256" key="6">
    <source>
        <dbReference type="SAM" id="MobiDB-lite"/>
    </source>
</evidence>
<dbReference type="InterPro" id="IPR007144">
    <property type="entry name" value="SSU_processome_Utp11"/>
</dbReference>
<dbReference type="PANTHER" id="PTHR12838">
    <property type="entry name" value="U3 SMALL NUCLEOLAR RNA-ASSOCIATED PROTEIN 11"/>
    <property type="match status" value="1"/>
</dbReference>
<dbReference type="InterPro" id="IPR001810">
    <property type="entry name" value="F-box_dom"/>
</dbReference>
<dbReference type="SUPFAM" id="SSF52047">
    <property type="entry name" value="RNI-like"/>
    <property type="match status" value="1"/>
</dbReference>
<comment type="caution">
    <text evidence="8">The sequence shown here is derived from an EMBL/GenBank/DDBJ whole genome shotgun (WGS) entry which is preliminary data.</text>
</comment>
<dbReference type="GO" id="GO:0006364">
    <property type="term" value="P:rRNA processing"/>
    <property type="evidence" value="ECO:0007669"/>
    <property type="project" value="UniProtKB-KW"/>
</dbReference>
<feature type="region of interest" description="Disordered" evidence="6">
    <location>
        <begin position="661"/>
        <end position="690"/>
    </location>
</feature>
<comment type="similarity">
    <text evidence="2">Belongs to the UTP11 family.</text>
</comment>
<dbReference type="InterPro" id="IPR032675">
    <property type="entry name" value="LRR_dom_sf"/>
</dbReference>
<evidence type="ECO:0000256" key="1">
    <source>
        <dbReference type="ARBA" id="ARBA00004604"/>
    </source>
</evidence>
<dbReference type="PROSITE" id="PS50181">
    <property type="entry name" value="FBOX"/>
    <property type="match status" value="1"/>
</dbReference>
<dbReference type="AlphaFoldDB" id="A0A813MLS0"/>
<evidence type="ECO:0000259" key="7">
    <source>
        <dbReference type="PROSITE" id="PS50181"/>
    </source>
</evidence>
<keyword evidence="5" id="KW-0539">Nucleus</keyword>
<sequence length="690" mass="81839">MNQHNVHLLDLPNEILFLILRKLANVDVLYSFLGINNQRLEIIAQQQIFTNVLNFVSISQSTDEISSISASILDRFCNSILSRIYINVKFLILESVSMERILRVANYPNLTGIKIFNFNKAIVSRYFMDDSLFGHNFKQQITDLVLVSNENNIEITPKEYTKNVYAIIFVFFENLKHLSIVSSSINDYSPLSLYFLPSMTCSSSTLTKLCINVCDFNDVHALLDGRLKQLTTLIVQVDIISDLILTSYNRVDLSNLKCFSLTCHRRIRGYKIQVLPLLRRMSHLEELTLYLYILGESTFISSTHLDNEILIHMPRLHTFTFYFASENDIDDDTDIRIFNSNIQRSFTNMKYGQVASIVDYLDVCKIICHIFSLPFKFHFLQHIGNNIPNVVFNSVTHLKLWDKDEFKHEFFVRLTRAFPCLQKLSIWNIKPPFLRCHEFHLRDKDWCSIIEYPHLISLNIKHAHPYYVEHFLNETKTHLPRLRELKITSYQLKNVTKNFTRDETRRNCARNGVHGLKKKYKEYSDDQLKLMQTQDLKYIKYKHQMERKKIDKLQTSSHLIDSEYHPSKSHIFFVDSQKQVEKFDPVRQMRTHPSLINRRSNRLTIEQLKSTKFKFDEQQINKLQKMRKKKYLELQKRIEREKKLQQVELAMEDKLLLKNPKQEDDDEFWSDDEKKKINEKKKPKIIPRKK</sequence>
<dbReference type="GO" id="GO:0032040">
    <property type="term" value="C:small-subunit processome"/>
    <property type="evidence" value="ECO:0007669"/>
    <property type="project" value="InterPro"/>
</dbReference>
<evidence type="ECO:0000256" key="4">
    <source>
        <dbReference type="ARBA" id="ARBA00022552"/>
    </source>
</evidence>
<feature type="compositionally biased region" description="Basic residues" evidence="6">
    <location>
        <begin position="677"/>
        <end position="690"/>
    </location>
</feature>
<gene>
    <name evidence="8" type="ORF">PYM288_LOCUS336</name>
</gene>
<proteinExistence type="inferred from homology"/>
<keyword evidence="4" id="KW-0698">rRNA processing</keyword>
<evidence type="ECO:0000313" key="9">
    <source>
        <dbReference type="Proteomes" id="UP000663854"/>
    </source>
</evidence>
<feature type="domain" description="F-box" evidence="7">
    <location>
        <begin position="5"/>
        <end position="52"/>
    </location>
</feature>
<comment type="subcellular location">
    <subcellularLocation>
        <location evidence="1">Nucleus</location>
        <location evidence="1">Nucleolus</location>
    </subcellularLocation>
</comment>
<evidence type="ECO:0000256" key="2">
    <source>
        <dbReference type="ARBA" id="ARBA00008105"/>
    </source>
</evidence>
<reference evidence="8" key="1">
    <citation type="submission" date="2021-02" db="EMBL/GenBank/DDBJ databases">
        <authorList>
            <person name="Nowell W R."/>
        </authorList>
    </citation>
    <scope>NUCLEOTIDE SEQUENCE</scope>
</reference>
<dbReference type="EMBL" id="CAJNOH010000001">
    <property type="protein sequence ID" value="CAF0722656.1"/>
    <property type="molecule type" value="Genomic_DNA"/>
</dbReference>
<evidence type="ECO:0000256" key="3">
    <source>
        <dbReference type="ARBA" id="ARBA00020121"/>
    </source>
</evidence>
<dbReference type="Gene3D" id="3.80.10.10">
    <property type="entry name" value="Ribonuclease Inhibitor"/>
    <property type="match status" value="1"/>
</dbReference>
<name>A0A813MLS0_9BILA</name>